<dbReference type="HOGENOM" id="CLU_3344435_0_0_9"/>
<dbReference type="Proteomes" id="UP000008550">
    <property type="component" value="Chromosome"/>
</dbReference>
<gene>
    <name evidence="1" type="ORF">HM1_0101</name>
</gene>
<proteinExistence type="predicted"/>
<dbReference type="AlphaFoldDB" id="B0TD28"/>
<dbReference type="KEGG" id="hmo:HM1_0101"/>
<name>B0TD28_HELMI</name>
<evidence type="ECO:0000313" key="1">
    <source>
        <dbReference type="EMBL" id="ABZ82726.1"/>
    </source>
</evidence>
<organism evidence="1 2">
    <name type="scientific">Heliobacterium modesticaldum (strain ATCC 51547 / Ice1)</name>
    <dbReference type="NCBI Taxonomy" id="498761"/>
    <lineage>
        <taxon>Bacteria</taxon>
        <taxon>Bacillati</taxon>
        <taxon>Bacillota</taxon>
        <taxon>Clostridia</taxon>
        <taxon>Eubacteriales</taxon>
        <taxon>Heliobacteriaceae</taxon>
        <taxon>Heliomicrobium</taxon>
    </lineage>
</organism>
<protein>
    <submittedName>
        <fullName evidence="1">Uncharacterized protein</fullName>
    </submittedName>
</protein>
<sequence length="37" mass="3787">MRASGKRSELVLDPPMIAKGAAGIDAEESMAITSIGI</sequence>
<keyword evidence="2" id="KW-1185">Reference proteome</keyword>
<accession>B0TD28</accession>
<reference evidence="1 2" key="1">
    <citation type="journal article" date="2008" name="J. Bacteriol.">
        <title>The genome of Heliobacterium modesticaldum, a phototrophic representative of the Firmicutes containing the simplest photosynthetic apparatus.</title>
        <authorList>
            <person name="Sattley W.M."/>
            <person name="Madigan M.T."/>
            <person name="Swingley W.D."/>
            <person name="Cheung P.C."/>
            <person name="Clocksin K.M."/>
            <person name="Conrad A.L."/>
            <person name="Dejesa L.C."/>
            <person name="Honchak B.M."/>
            <person name="Jung D.O."/>
            <person name="Karbach L.E."/>
            <person name="Kurdoglu A."/>
            <person name="Lahiri S."/>
            <person name="Mastrian S.D."/>
            <person name="Page L.E."/>
            <person name="Taylor H.L."/>
            <person name="Wang Z.T."/>
            <person name="Raymond J."/>
            <person name="Chen M."/>
            <person name="Blankenship R.E."/>
            <person name="Touchman J.W."/>
        </authorList>
    </citation>
    <scope>NUCLEOTIDE SEQUENCE [LARGE SCALE GENOMIC DNA]</scope>
    <source>
        <strain evidence="2">ATCC 51547 / Ice1</strain>
    </source>
</reference>
<evidence type="ECO:0000313" key="2">
    <source>
        <dbReference type="Proteomes" id="UP000008550"/>
    </source>
</evidence>
<dbReference type="EMBL" id="CP000930">
    <property type="protein sequence ID" value="ABZ82726.1"/>
    <property type="molecule type" value="Genomic_DNA"/>
</dbReference>